<dbReference type="GO" id="GO:0006432">
    <property type="term" value="P:phenylalanyl-tRNA aminoacylation"/>
    <property type="evidence" value="ECO:0007669"/>
    <property type="project" value="InterPro"/>
</dbReference>
<dbReference type="Pfam" id="PF01409">
    <property type="entry name" value="tRNA-synt_2d"/>
    <property type="match status" value="1"/>
</dbReference>
<evidence type="ECO:0000256" key="3">
    <source>
        <dbReference type="ARBA" id="ARBA00006703"/>
    </source>
</evidence>
<keyword evidence="6" id="KW-0436">Ligase</keyword>
<dbReference type="SUPFAM" id="SSF55681">
    <property type="entry name" value="Class II aaRS and biotin synthetases"/>
    <property type="match status" value="1"/>
</dbReference>
<dbReference type="AlphaFoldDB" id="A0A6U5JKX2"/>
<dbReference type="NCBIfam" id="NF003210">
    <property type="entry name" value="PRK04172.1"/>
    <property type="match status" value="1"/>
</dbReference>
<name>A0A6U5JKX2_9EUKA</name>
<evidence type="ECO:0000256" key="11">
    <source>
        <dbReference type="ARBA" id="ARBA00022917"/>
    </source>
</evidence>
<feature type="region of interest" description="Disordered" evidence="14">
    <location>
        <begin position="123"/>
        <end position="145"/>
    </location>
</feature>
<evidence type="ECO:0000259" key="15">
    <source>
        <dbReference type="PROSITE" id="PS50862"/>
    </source>
</evidence>
<evidence type="ECO:0000313" key="16">
    <source>
        <dbReference type="EMBL" id="CAD8542503.1"/>
    </source>
</evidence>
<dbReference type="GO" id="GO:0005829">
    <property type="term" value="C:cytosol"/>
    <property type="evidence" value="ECO:0007669"/>
    <property type="project" value="TreeGrafter"/>
</dbReference>
<comment type="cofactor">
    <cofactor evidence="1">
        <name>Mg(2+)</name>
        <dbReference type="ChEBI" id="CHEBI:18420"/>
    </cofactor>
</comment>
<dbReference type="PANTHER" id="PTHR11538:SF40">
    <property type="entry name" value="PHENYLALANINE--TRNA LIGASE ALPHA SUBUNIT"/>
    <property type="match status" value="1"/>
</dbReference>
<keyword evidence="7" id="KW-0479">Metal-binding</keyword>
<dbReference type="PROSITE" id="PS50862">
    <property type="entry name" value="AA_TRNA_LIGASE_II"/>
    <property type="match status" value="1"/>
</dbReference>
<keyword evidence="9" id="KW-0067">ATP-binding</keyword>
<evidence type="ECO:0000256" key="7">
    <source>
        <dbReference type="ARBA" id="ARBA00022723"/>
    </source>
</evidence>
<evidence type="ECO:0000256" key="14">
    <source>
        <dbReference type="SAM" id="MobiDB-lite"/>
    </source>
</evidence>
<comment type="similarity">
    <text evidence="3">Belongs to the class-II aminoacyl-tRNA synthetase family. Phe-tRNA synthetase alpha subunit type 2 subfamily.</text>
</comment>
<evidence type="ECO:0000256" key="9">
    <source>
        <dbReference type="ARBA" id="ARBA00022840"/>
    </source>
</evidence>
<reference evidence="17" key="1">
    <citation type="submission" date="2021-01" db="EMBL/GenBank/DDBJ databases">
        <authorList>
            <person name="Corre E."/>
            <person name="Pelletier E."/>
            <person name="Niang G."/>
            <person name="Scheremetjew M."/>
            <person name="Finn R."/>
            <person name="Kale V."/>
            <person name="Holt S."/>
            <person name="Cochrane G."/>
            <person name="Meng A."/>
            <person name="Brown T."/>
            <person name="Cohen L."/>
        </authorList>
    </citation>
    <scope>NUCLEOTIDE SEQUENCE</scope>
    <source>
        <strain evidence="17">RCC1130</strain>
    </source>
</reference>
<evidence type="ECO:0000256" key="13">
    <source>
        <dbReference type="ARBA" id="ARBA00030612"/>
    </source>
</evidence>
<feature type="domain" description="Aminoacyl-transfer RNA synthetases class-II family profile" evidence="15">
    <location>
        <begin position="251"/>
        <end position="525"/>
    </location>
</feature>
<protein>
    <recommendedName>
        <fullName evidence="4">phenylalanine--tRNA ligase</fullName>
        <ecNumber evidence="4">6.1.1.20</ecNumber>
    </recommendedName>
    <alternativeName>
        <fullName evidence="13">Phenylalanyl-tRNA synthetase alpha subunit</fullName>
    </alternativeName>
</protein>
<dbReference type="FunFam" id="3.30.930.10:FF:000178">
    <property type="entry name" value="Phenylalanyl-tRNA synthetase subunit alpha"/>
    <property type="match status" value="1"/>
</dbReference>
<dbReference type="InterPro" id="IPR006195">
    <property type="entry name" value="aa-tRNA-synth_II"/>
</dbReference>
<dbReference type="EC" id="6.1.1.20" evidence="4"/>
<evidence type="ECO:0000256" key="8">
    <source>
        <dbReference type="ARBA" id="ARBA00022741"/>
    </source>
</evidence>
<comment type="subcellular location">
    <subcellularLocation>
        <location evidence="2">Cytoplasm</location>
    </subcellularLocation>
</comment>
<dbReference type="GO" id="GO:0005524">
    <property type="term" value="F:ATP binding"/>
    <property type="evidence" value="ECO:0007669"/>
    <property type="project" value="UniProtKB-KW"/>
</dbReference>
<dbReference type="GO" id="GO:0004826">
    <property type="term" value="F:phenylalanine-tRNA ligase activity"/>
    <property type="evidence" value="ECO:0007669"/>
    <property type="project" value="UniProtKB-EC"/>
</dbReference>
<dbReference type="PANTHER" id="PTHR11538">
    <property type="entry name" value="PHENYLALANYL-TRNA SYNTHETASE"/>
    <property type="match status" value="1"/>
</dbReference>
<dbReference type="InterPro" id="IPR002319">
    <property type="entry name" value="Phenylalanyl-tRNA_Synthase"/>
</dbReference>
<dbReference type="GO" id="GO:0009328">
    <property type="term" value="C:phenylalanine-tRNA ligase complex"/>
    <property type="evidence" value="ECO:0007669"/>
    <property type="project" value="TreeGrafter"/>
</dbReference>
<dbReference type="Gene3D" id="3.30.930.10">
    <property type="entry name" value="Bira Bifunctional Protein, Domain 2"/>
    <property type="match status" value="1"/>
</dbReference>
<evidence type="ECO:0000256" key="4">
    <source>
        <dbReference type="ARBA" id="ARBA00012814"/>
    </source>
</evidence>
<dbReference type="GO" id="GO:0000049">
    <property type="term" value="F:tRNA binding"/>
    <property type="evidence" value="ECO:0007669"/>
    <property type="project" value="InterPro"/>
</dbReference>
<keyword evidence="12" id="KW-0030">Aminoacyl-tRNA synthetase</keyword>
<evidence type="ECO:0000256" key="1">
    <source>
        <dbReference type="ARBA" id="ARBA00001946"/>
    </source>
</evidence>
<dbReference type="InterPro" id="IPR040725">
    <property type="entry name" value="PheRS_DBD3"/>
</dbReference>
<evidence type="ECO:0000256" key="5">
    <source>
        <dbReference type="ARBA" id="ARBA00022490"/>
    </source>
</evidence>
<evidence type="ECO:0000256" key="12">
    <source>
        <dbReference type="ARBA" id="ARBA00023146"/>
    </source>
</evidence>
<dbReference type="EMBL" id="HBER01035139">
    <property type="protein sequence ID" value="CAD8542504.1"/>
    <property type="molecule type" value="Transcribed_RNA"/>
</dbReference>
<dbReference type="Pfam" id="PF18553">
    <property type="entry name" value="PheRS_DBD3"/>
    <property type="match status" value="1"/>
</dbReference>
<keyword evidence="8" id="KW-0547">Nucleotide-binding</keyword>
<gene>
    <name evidence="16" type="ORF">CLEP1334_LOCUS17789</name>
    <name evidence="17" type="ORF">CLEP1334_LOCUS17790</name>
</gene>
<dbReference type="Gene3D" id="1.10.10.2330">
    <property type="match status" value="1"/>
</dbReference>
<keyword evidence="5" id="KW-0963">Cytoplasm</keyword>
<evidence type="ECO:0000256" key="10">
    <source>
        <dbReference type="ARBA" id="ARBA00022842"/>
    </source>
</evidence>
<sequence>MEAQELHDAVRSTLSEHGTIADSVAFAATWEQPHDKVVGVCKSLGSAGFITTENLSRQETRLTKEGAAAAELGAPEAIVFALVPEGVDGILADELMAKAGAAGKAGLAKATMNRWVTVVKEQGEAPPEQLEQPAVEGKKKKKEEKRRVTRLADSIEDTVQAQLQTLESGGALATDQLALLKKRSLVTVATVKSLKITPGPLFESFGKKALADLTHEMVVKGSWKGAIFKPMNVDAGGVPPTGGALHPLMKVRSMFRETFIAMGFEEMETNKYVESSFWNFDALFQPQQHPARDAHDTFFVKTPAATLELPADYLARVKATHEHGGEGLPDEYNSRSFGWRYDWSEEEARKNLLRTHTTAVSSRTLYKIAQLAKQGEFKPQKYFSIDRVFRNEALDATHLAEFHQVEGFVIDRNLSLGNLMGTIGDFYRRLGPEFNDLKFKPTYNPYTEPSMEFYSYHPGLGKWVEVGNSGIFRPEMLRPMGFDEDVSVIAWGMSLERPTMIKYGIDNIRTLFGHKIDLNMVRSHPIVRWS</sequence>
<accession>A0A6U5JKX2</accession>
<dbReference type="Gene3D" id="1.10.10.2320">
    <property type="match status" value="1"/>
</dbReference>
<dbReference type="GO" id="GO:0046872">
    <property type="term" value="F:metal ion binding"/>
    <property type="evidence" value="ECO:0007669"/>
    <property type="project" value="UniProtKB-KW"/>
</dbReference>
<dbReference type="InterPro" id="IPR045864">
    <property type="entry name" value="aa-tRNA-synth_II/BPL/LPL"/>
</dbReference>
<dbReference type="EMBL" id="HBER01035138">
    <property type="protein sequence ID" value="CAD8542503.1"/>
    <property type="molecule type" value="Transcribed_RNA"/>
</dbReference>
<dbReference type="Pfam" id="PF18552">
    <property type="entry name" value="PheRS_DBD1"/>
    <property type="match status" value="1"/>
</dbReference>
<evidence type="ECO:0000256" key="2">
    <source>
        <dbReference type="ARBA" id="ARBA00004496"/>
    </source>
</evidence>
<keyword evidence="11" id="KW-0648">Protein biosynthesis</keyword>
<keyword evidence="10" id="KW-0460">Magnesium</keyword>
<dbReference type="Gene3D" id="3.30.1370.240">
    <property type="match status" value="1"/>
</dbReference>
<dbReference type="InterPro" id="IPR040724">
    <property type="entry name" value="PheRS_DBD1"/>
</dbReference>
<evidence type="ECO:0000256" key="6">
    <source>
        <dbReference type="ARBA" id="ARBA00022598"/>
    </source>
</evidence>
<proteinExistence type="inferred from homology"/>
<dbReference type="CDD" id="cd00496">
    <property type="entry name" value="PheRS_alpha_core"/>
    <property type="match status" value="1"/>
</dbReference>
<dbReference type="NCBIfam" id="TIGR00468">
    <property type="entry name" value="pheS"/>
    <property type="match status" value="1"/>
</dbReference>
<dbReference type="InterPro" id="IPR004529">
    <property type="entry name" value="Phe-tRNA-synth_IIc_asu"/>
</dbReference>
<organism evidence="17">
    <name type="scientific">Calcidiscus leptoporus</name>
    <dbReference type="NCBI Taxonomy" id="127549"/>
    <lineage>
        <taxon>Eukaryota</taxon>
        <taxon>Haptista</taxon>
        <taxon>Haptophyta</taxon>
        <taxon>Prymnesiophyceae</taxon>
        <taxon>Coccolithales</taxon>
        <taxon>Calcidiscaceae</taxon>
        <taxon>Calcidiscus</taxon>
    </lineage>
</organism>
<evidence type="ECO:0000313" key="17">
    <source>
        <dbReference type="EMBL" id="CAD8542504.1"/>
    </source>
</evidence>